<dbReference type="EMBL" id="RPDH01000001">
    <property type="protein sequence ID" value="RPE12969.1"/>
    <property type="molecule type" value="Genomic_DNA"/>
</dbReference>
<keyword evidence="3" id="KW-0732">Signal</keyword>
<comment type="caution">
    <text evidence="8">The sequence shown here is derived from an EMBL/GenBank/DDBJ whole genome shotgun (WGS) entry which is preliminary data.</text>
</comment>
<dbReference type="InterPro" id="IPR011990">
    <property type="entry name" value="TPR-like_helical_dom_sf"/>
</dbReference>
<dbReference type="InterPro" id="IPR033985">
    <property type="entry name" value="SusD-like_N"/>
</dbReference>
<evidence type="ECO:0000259" key="7">
    <source>
        <dbReference type="Pfam" id="PF14322"/>
    </source>
</evidence>
<evidence type="ECO:0000313" key="9">
    <source>
        <dbReference type="Proteomes" id="UP000278351"/>
    </source>
</evidence>
<evidence type="ECO:0000256" key="2">
    <source>
        <dbReference type="ARBA" id="ARBA00006275"/>
    </source>
</evidence>
<proteinExistence type="inferred from homology"/>
<evidence type="ECO:0000256" key="3">
    <source>
        <dbReference type="ARBA" id="ARBA00022729"/>
    </source>
</evidence>
<dbReference type="Pfam" id="PF07980">
    <property type="entry name" value="SusD_RagB"/>
    <property type="match status" value="1"/>
</dbReference>
<sequence>MKNRILYVMATCTLLGLMSCKKYLQEKMVSEVTYPHYDTEEGLESAVTAVYSQLRSPLGSEQIFSFGDFGTDTYTEGQDGGKNFNRYNSGLSPTQGMISGYWQTLYRGINTANICIERIPGIPGKKIFTSDQFKRERIAEMRFLRAYFYFVLVQSYGRVPILPKGYIEVVTDFKRAAVKDVYKHIISDLRTAVDSLPVSQTDGGRATKGAAQHLLSKVYLTRASAVAEDRGKQPTDLDSAAYLAEQVIASPEYALEKDYASIFRFGNERNDEVIFAVQFAKDPIYNGDGNQMHLFYIMYYDNHGGMMRDIANGRAYRRLRPTNYQIDVYNRKTDSRFYKSYKMTWICNNPNNIPIWDAANAPSPDLVGKPKFKLKDTAVYVTVSNGTDAQIAKKPYTWIPRNKFTGNNYPTLNKYLDPGRADLAATVGNRDYVLMRLGETYLLAAEAYARKGEYQKAADLVNVVRKRAAYKEGEIKPKEFWTVEGGNIADIAKSTETDMQVTAANISANVINFFLDERARELNGECWRWYDLVRMEKLVERVKQYNSSASGIREYHKLRPIPLQHIERLTNPGPLSEEQNEGYY</sequence>
<dbReference type="OrthoDB" id="5694214at2"/>
<reference evidence="8 9" key="1">
    <citation type="submission" date="2018-11" db="EMBL/GenBank/DDBJ databases">
        <title>Chitinophaga lutea sp.nov., isolate from arsenic contaminated soil.</title>
        <authorList>
            <person name="Zong Y."/>
        </authorList>
    </citation>
    <scope>NUCLEOTIDE SEQUENCE [LARGE SCALE GENOMIC DNA]</scope>
    <source>
        <strain evidence="8 9">ZY74</strain>
    </source>
</reference>
<organism evidence="8 9">
    <name type="scientific">Chitinophaga lutea</name>
    <dbReference type="NCBI Taxonomy" id="2488634"/>
    <lineage>
        <taxon>Bacteria</taxon>
        <taxon>Pseudomonadati</taxon>
        <taxon>Bacteroidota</taxon>
        <taxon>Chitinophagia</taxon>
        <taxon>Chitinophagales</taxon>
        <taxon>Chitinophagaceae</taxon>
        <taxon>Chitinophaga</taxon>
    </lineage>
</organism>
<comment type="subcellular location">
    <subcellularLocation>
        <location evidence="1">Cell outer membrane</location>
    </subcellularLocation>
</comment>
<dbReference type="GO" id="GO:0009279">
    <property type="term" value="C:cell outer membrane"/>
    <property type="evidence" value="ECO:0007669"/>
    <property type="project" value="UniProtKB-SubCell"/>
</dbReference>
<keyword evidence="5" id="KW-0998">Cell outer membrane</keyword>
<feature type="domain" description="SusD-like N-terminal" evidence="7">
    <location>
        <begin position="81"/>
        <end position="220"/>
    </location>
</feature>
<dbReference type="AlphaFoldDB" id="A0A3N4Q1A9"/>
<dbReference type="Gene3D" id="1.25.40.390">
    <property type="match status" value="1"/>
</dbReference>
<name>A0A3N4Q1A9_9BACT</name>
<evidence type="ECO:0000259" key="6">
    <source>
        <dbReference type="Pfam" id="PF07980"/>
    </source>
</evidence>
<gene>
    <name evidence="8" type="ORF">EGT74_05360</name>
</gene>
<dbReference type="SUPFAM" id="SSF48452">
    <property type="entry name" value="TPR-like"/>
    <property type="match status" value="1"/>
</dbReference>
<dbReference type="InterPro" id="IPR012944">
    <property type="entry name" value="SusD_RagB_dom"/>
</dbReference>
<feature type="domain" description="RagB/SusD" evidence="6">
    <location>
        <begin position="272"/>
        <end position="547"/>
    </location>
</feature>
<dbReference type="Proteomes" id="UP000278351">
    <property type="component" value="Unassembled WGS sequence"/>
</dbReference>
<evidence type="ECO:0000256" key="5">
    <source>
        <dbReference type="ARBA" id="ARBA00023237"/>
    </source>
</evidence>
<dbReference type="Pfam" id="PF14322">
    <property type="entry name" value="SusD-like_3"/>
    <property type="match status" value="1"/>
</dbReference>
<evidence type="ECO:0000256" key="1">
    <source>
        <dbReference type="ARBA" id="ARBA00004442"/>
    </source>
</evidence>
<dbReference type="PROSITE" id="PS51257">
    <property type="entry name" value="PROKAR_LIPOPROTEIN"/>
    <property type="match status" value="1"/>
</dbReference>
<keyword evidence="4" id="KW-0472">Membrane</keyword>
<evidence type="ECO:0000256" key="4">
    <source>
        <dbReference type="ARBA" id="ARBA00023136"/>
    </source>
</evidence>
<comment type="similarity">
    <text evidence="2">Belongs to the SusD family.</text>
</comment>
<keyword evidence="9" id="KW-1185">Reference proteome</keyword>
<protein>
    <submittedName>
        <fullName evidence="8">RagB/SusD family nutrient uptake outer membrane protein</fullName>
    </submittedName>
</protein>
<dbReference type="RefSeq" id="WP_123845484.1">
    <property type="nucleotide sequence ID" value="NZ_RPDH01000001.1"/>
</dbReference>
<evidence type="ECO:0000313" key="8">
    <source>
        <dbReference type="EMBL" id="RPE12969.1"/>
    </source>
</evidence>
<accession>A0A3N4Q1A9</accession>